<evidence type="ECO:0000313" key="8">
    <source>
        <dbReference type="EMBL" id="MRX09377.1"/>
    </source>
</evidence>
<evidence type="ECO:0000256" key="6">
    <source>
        <dbReference type="ARBA" id="ARBA00023211"/>
    </source>
</evidence>
<dbReference type="SUPFAM" id="SSF55811">
    <property type="entry name" value="Nudix"/>
    <property type="match status" value="1"/>
</dbReference>
<evidence type="ECO:0000256" key="4">
    <source>
        <dbReference type="ARBA" id="ARBA00022801"/>
    </source>
</evidence>
<dbReference type="InterPro" id="IPR045121">
    <property type="entry name" value="CoAse"/>
</dbReference>
<evidence type="ECO:0000256" key="2">
    <source>
        <dbReference type="ARBA" id="ARBA00001946"/>
    </source>
</evidence>
<dbReference type="Proteomes" id="UP000481037">
    <property type="component" value="Unassembled WGS sequence"/>
</dbReference>
<evidence type="ECO:0000256" key="5">
    <source>
        <dbReference type="ARBA" id="ARBA00022842"/>
    </source>
</evidence>
<comment type="caution">
    <text evidence="8">The sequence shown here is derived from an EMBL/GenBank/DDBJ whole genome shotgun (WGS) entry which is preliminary data.</text>
</comment>
<accession>A0A6L5QI30</accession>
<evidence type="ECO:0000256" key="3">
    <source>
        <dbReference type="ARBA" id="ARBA00022723"/>
    </source>
</evidence>
<name>A0A6L5QI30_9BURK</name>
<keyword evidence="9" id="KW-1185">Reference proteome</keyword>
<comment type="cofactor">
    <cofactor evidence="1">
        <name>Mn(2+)</name>
        <dbReference type="ChEBI" id="CHEBI:29035"/>
    </cofactor>
</comment>
<protein>
    <submittedName>
        <fullName evidence="8">CoA pyrophosphatase</fullName>
    </submittedName>
</protein>
<dbReference type="RefSeq" id="WP_166455194.1">
    <property type="nucleotide sequence ID" value="NZ_WKJM01000013.1"/>
</dbReference>
<comment type="cofactor">
    <cofactor evidence="2">
        <name>Mg(2+)</name>
        <dbReference type="ChEBI" id="CHEBI:18420"/>
    </cofactor>
</comment>
<evidence type="ECO:0000256" key="1">
    <source>
        <dbReference type="ARBA" id="ARBA00001936"/>
    </source>
</evidence>
<dbReference type="Pfam" id="PF00293">
    <property type="entry name" value="NUDIX"/>
    <property type="match status" value="1"/>
</dbReference>
<gene>
    <name evidence="8" type="ORF">GJ697_16165</name>
</gene>
<keyword evidence="5" id="KW-0460">Magnesium</keyword>
<dbReference type="PANTHER" id="PTHR12992">
    <property type="entry name" value="NUDIX HYDROLASE"/>
    <property type="match status" value="1"/>
</dbReference>
<feature type="domain" description="Nudix hydrolase" evidence="7">
    <location>
        <begin position="60"/>
        <end position="193"/>
    </location>
</feature>
<dbReference type="InterPro" id="IPR000086">
    <property type="entry name" value="NUDIX_hydrolase_dom"/>
</dbReference>
<reference evidence="8 9" key="1">
    <citation type="submission" date="2019-11" db="EMBL/GenBank/DDBJ databases">
        <title>Novel species isolated from a subtropical stream in China.</title>
        <authorList>
            <person name="Lu H."/>
        </authorList>
    </citation>
    <scope>NUCLEOTIDE SEQUENCE [LARGE SCALE GENOMIC DNA]</scope>
    <source>
        <strain evidence="8 9">FT25W</strain>
    </source>
</reference>
<organism evidence="8 9">
    <name type="scientific">Duganella alba</name>
    <dbReference type="NCBI Taxonomy" id="2666081"/>
    <lineage>
        <taxon>Bacteria</taxon>
        <taxon>Pseudomonadati</taxon>
        <taxon>Pseudomonadota</taxon>
        <taxon>Betaproteobacteria</taxon>
        <taxon>Burkholderiales</taxon>
        <taxon>Oxalobacteraceae</taxon>
        <taxon>Telluria group</taxon>
        <taxon>Duganella</taxon>
    </lineage>
</organism>
<keyword evidence="4" id="KW-0378">Hydrolase</keyword>
<dbReference type="InterPro" id="IPR015797">
    <property type="entry name" value="NUDIX_hydrolase-like_dom_sf"/>
</dbReference>
<evidence type="ECO:0000259" key="7">
    <source>
        <dbReference type="PROSITE" id="PS51462"/>
    </source>
</evidence>
<dbReference type="PANTHER" id="PTHR12992:SF11">
    <property type="entry name" value="MITOCHONDRIAL COENZYME A DIPHOSPHATASE NUDT8"/>
    <property type="match status" value="1"/>
</dbReference>
<dbReference type="GO" id="GO:0010945">
    <property type="term" value="F:coenzyme A diphosphatase activity"/>
    <property type="evidence" value="ECO:0007669"/>
    <property type="project" value="InterPro"/>
</dbReference>
<dbReference type="AlphaFoldDB" id="A0A6L5QI30"/>
<sequence>MAQPPFDPQKLPIDAVAGEPALAPLRLTPAWLRQRFAAPPAVWTPEGGEQVLPARAGRAPTPASVLIPLVQRAAGLTILLTQRNANLTDHAGQVSFPGGRAEDYDVDAVDTALRESEEEIGLARRHVEILGTLPNYLTGTGYCVTPVVGLVQPPFEIAADPSEVAAIFEVPLAFLMDGMNHRRLSAELPTGRRSFYAMPYEGYYIWGATAGMLRNLFHFLRAE</sequence>
<dbReference type="GO" id="GO:0046872">
    <property type="term" value="F:metal ion binding"/>
    <property type="evidence" value="ECO:0007669"/>
    <property type="project" value="UniProtKB-KW"/>
</dbReference>
<proteinExistence type="predicted"/>
<keyword evidence="6" id="KW-0464">Manganese</keyword>
<keyword evidence="3" id="KW-0479">Metal-binding</keyword>
<dbReference type="NCBIfam" id="NF007980">
    <property type="entry name" value="PRK10707.1"/>
    <property type="match status" value="1"/>
</dbReference>
<dbReference type="CDD" id="cd03426">
    <property type="entry name" value="NUDIX_CoAse_Nudt7"/>
    <property type="match status" value="1"/>
</dbReference>
<dbReference type="Gene3D" id="3.90.79.10">
    <property type="entry name" value="Nucleoside Triphosphate Pyrophosphohydrolase"/>
    <property type="match status" value="1"/>
</dbReference>
<dbReference type="PROSITE" id="PS51462">
    <property type="entry name" value="NUDIX"/>
    <property type="match status" value="1"/>
</dbReference>
<evidence type="ECO:0000313" key="9">
    <source>
        <dbReference type="Proteomes" id="UP000481037"/>
    </source>
</evidence>
<dbReference type="EMBL" id="WKJM01000013">
    <property type="protein sequence ID" value="MRX09377.1"/>
    <property type="molecule type" value="Genomic_DNA"/>
</dbReference>